<keyword evidence="4" id="KW-1185">Reference proteome</keyword>
<comment type="subunit">
    <text evidence="2">Interacts with ribosomal protein uL14 (rplN).</text>
</comment>
<dbReference type="InterPro" id="IPR043519">
    <property type="entry name" value="NT_sf"/>
</dbReference>
<dbReference type="GO" id="GO:0005737">
    <property type="term" value="C:cytoplasm"/>
    <property type="evidence" value="ECO:0007669"/>
    <property type="project" value="UniProtKB-SubCell"/>
</dbReference>
<keyword evidence="2" id="KW-0810">Translation regulation</keyword>
<dbReference type="Gene3D" id="3.30.460.10">
    <property type="entry name" value="Beta Polymerase, domain 2"/>
    <property type="match status" value="1"/>
</dbReference>
<name>A0A3M0CW58_9PROT</name>
<dbReference type="PANTHER" id="PTHR21043:SF0">
    <property type="entry name" value="MITOCHONDRIAL ASSEMBLY OF RIBOSOMAL LARGE SUBUNIT PROTEIN 1"/>
    <property type="match status" value="1"/>
</dbReference>
<comment type="caution">
    <text evidence="3">The sequence shown here is derived from an EMBL/GenBank/DDBJ whole genome shotgun (WGS) entry which is preliminary data.</text>
</comment>
<dbReference type="Proteomes" id="UP000271227">
    <property type="component" value="Unassembled WGS sequence"/>
</dbReference>
<keyword evidence="2" id="KW-0678">Repressor</keyword>
<dbReference type="InterPro" id="IPR004394">
    <property type="entry name" value="Iojap/RsfS/C7orf30"/>
</dbReference>
<dbReference type="NCBIfam" id="TIGR00090">
    <property type="entry name" value="rsfS_iojap_ybeB"/>
    <property type="match status" value="1"/>
</dbReference>
<evidence type="ECO:0000313" key="4">
    <source>
        <dbReference type="Proteomes" id="UP000271227"/>
    </source>
</evidence>
<sequence>MQVNTETPGVTHPQQGLEPRTLLDTVVSTLDARKAEDIVSIDLAGKSSIADFMVIASGRSQRQVAALADHVLKTLKEARVKNISVQGLEQADWVLIDAGDVVIHIFRPEVRSFYNLDKMWATDLDETDVLN</sequence>
<comment type="function">
    <text evidence="2">Functions as a ribosomal silencing factor. Interacts with ribosomal protein uL14 (rplN), blocking formation of intersubunit bridge B8. Prevents association of the 30S and 50S ribosomal subunits and the formation of functional ribosomes, thus repressing translation.</text>
</comment>
<dbReference type="HAMAP" id="MF_01477">
    <property type="entry name" value="Iojap_RsfS"/>
    <property type="match status" value="1"/>
</dbReference>
<dbReference type="Pfam" id="PF02410">
    <property type="entry name" value="RsfS"/>
    <property type="match status" value="1"/>
</dbReference>
<gene>
    <name evidence="2" type="primary">rsfS</name>
    <name evidence="3" type="ORF">BXY39_1986</name>
</gene>
<proteinExistence type="inferred from homology"/>
<organism evidence="3 4">
    <name type="scientific">Eilatimonas milleporae</name>
    <dbReference type="NCBI Taxonomy" id="911205"/>
    <lineage>
        <taxon>Bacteria</taxon>
        <taxon>Pseudomonadati</taxon>
        <taxon>Pseudomonadota</taxon>
        <taxon>Alphaproteobacteria</taxon>
        <taxon>Kordiimonadales</taxon>
        <taxon>Kordiimonadaceae</taxon>
        <taxon>Eilatimonas</taxon>
    </lineage>
</organism>
<dbReference type="GO" id="GO:0043023">
    <property type="term" value="F:ribosomal large subunit binding"/>
    <property type="evidence" value="ECO:0007669"/>
    <property type="project" value="TreeGrafter"/>
</dbReference>
<dbReference type="FunCoup" id="A0A3M0CW58">
    <property type="interactions" value="461"/>
</dbReference>
<dbReference type="GO" id="GO:0017148">
    <property type="term" value="P:negative regulation of translation"/>
    <property type="evidence" value="ECO:0007669"/>
    <property type="project" value="UniProtKB-UniRule"/>
</dbReference>
<dbReference type="SUPFAM" id="SSF81301">
    <property type="entry name" value="Nucleotidyltransferase"/>
    <property type="match status" value="1"/>
</dbReference>
<dbReference type="AlphaFoldDB" id="A0A3M0CW58"/>
<comment type="similarity">
    <text evidence="1 2">Belongs to the Iojap/RsfS family.</text>
</comment>
<dbReference type="PANTHER" id="PTHR21043">
    <property type="entry name" value="IOJAP SUPERFAMILY ORTHOLOG"/>
    <property type="match status" value="1"/>
</dbReference>
<reference evidence="3 4" key="1">
    <citation type="submission" date="2018-10" db="EMBL/GenBank/DDBJ databases">
        <title>Genomic Encyclopedia of Archaeal and Bacterial Type Strains, Phase II (KMG-II): from individual species to whole genera.</title>
        <authorList>
            <person name="Goeker M."/>
        </authorList>
    </citation>
    <scope>NUCLEOTIDE SEQUENCE [LARGE SCALE GENOMIC DNA]</scope>
    <source>
        <strain evidence="3 4">DSM 25217</strain>
    </source>
</reference>
<dbReference type="EMBL" id="REFR01000011">
    <property type="protein sequence ID" value="RMB07893.1"/>
    <property type="molecule type" value="Genomic_DNA"/>
</dbReference>
<evidence type="ECO:0000256" key="2">
    <source>
        <dbReference type="HAMAP-Rule" id="MF_01477"/>
    </source>
</evidence>
<comment type="subcellular location">
    <subcellularLocation>
        <location evidence="2">Cytoplasm</location>
    </subcellularLocation>
</comment>
<evidence type="ECO:0000313" key="3">
    <source>
        <dbReference type="EMBL" id="RMB07893.1"/>
    </source>
</evidence>
<evidence type="ECO:0000256" key="1">
    <source>
        <dbReference type="ARBA" id="ARBA00010574"/>
    </source>
</evidence>
<accession>A0A3M0CW58</accession>
<dbReference type="GO" id="GO:0042256">
    <property type="term" value="P:cytosolic ribosome assembly"/>
    <property type="evidence" value="ECO:0007669"/>
    <property type="project" value="UniProtKB-UniRule"/>
</dbReference>
<dbReference type="InParanoid" id="A0A3M0CW58"/>
<protein>
    <recommendedName>
        <fullName evidence="2">Ribosomal silencing factor RsfS</fullName>
    </recommendedName>
</protein>
<keyword evidence="2" id="KW-0963">Cytoplasm</keyword>
<dbReference type="GO" id="GO:0090071">
    <property type="term" value="P:negative regulation of ribosome biogenesis"/>
    <property type="evidence" value="ECO:0007669"/>
    <property type="project" value="UniProtKB-UniRule"/>
</dbReference>